<organism evidence="4 5">
    <name type="scientific">Streptomyces tateyamensis</name>
    <dbReference type="NCBI Taxonomy" id="565073"/>
    <lineage>
        <taxon>Bacteria</taxon>
        <taxon>Bacillati</taxon>
        <taxon>Actinomycetota</taxon>
        <taxon>Actinomycetes</taxon>
        <taxon>Kitasatosporales</taxon>
        <taxon>Streptomycetaceae</taxon>
        <taxon>Streptomyces</taxon>
    </lineage>
</organism>
<evidence type="ECO:0000256" key="3">
    <source>
        <dbReference type="SAM" id="SignalP"/>
    </source>
</evidence>
<evidence type="ECO:0000313" key="5">
    <source>
        <dbReference type="Proteomes" id="UP000248039"/>
    </source>
</evidence>
<evidence type="ECO:0008006" key="6">
    <source>
        <dbReference type="Google" id="ProtNLM"/>
    </source>
</evidence>
<keyword evidence="2" id="KW-1133">Transmembrane helix</keyword>
<dbReference type="Proteomes" id="UP000248039">
    <property type="component" value="Unassembled WGS sequence"/>
</dbReference>
<evidence type="ECO:0000256" key="1">
    <source>
        <dbReference type="SAM" id="MobiDB-lite"/>
    </source>
</evidence>
<reference evidence="4 5" key="1">
    <citation type="submission" date="2018-03" db="EMBL/GenBank/DDBJ databases">
        <title>Bioinformatic expansion and discovery of thiopeptide antibiotics.</title>
        <authorList>
            <person name="Schwalen C.J."/>
            <person name="Hudson G.A."/>
            <person name="Mitchell D.A."/>
        </authorList>
    </citation>
    <scope>NUCLEOTIDE SEQUENCE [LARGE SCALE GENOMIC DNA]</scope>
    <source>
        <strain evidence="4 5">ATCC 21389</strain>
    </source>
</reference>
<feature type="compositionally biased region" description="Pro residues" evidence="1">
    <location>
        <begin position="472"/>
        <end position="481"/>
    </location>
</feature>
<feature type="region of interest" description="Disordered" evidence="1">
    <location>
        <begin position="461"/>
        <end position="518"/>
    </location>
</feature>
<evidence type="ECO:0000313" key="4">
    <source>
        <dbReference type="EMBL" id="PYC83764.1"/>
    </source>
</evidence>
<proteinExistence type="predicted"/>
<keyword evidence="2" id="KW-0472">Membrane</keyword>
<keyword evidence="3" id="KW-0732">Signal</keyword>
<accession>A0A2V4P2V6</accession>
<keyword evidence="5" id="KW-1185">Reference proteome</keyword>
<comment type="caution">
    <text evidence="4">The sequence shown here is derived from an EMBL/GenBank/DDBJ whole genome shotgun (WGS) entry which is preliminary data.</text>
</comment>
<evidence type="ECO:0000256" key="2">
    <source>
        <dbReference type="SAM" id="Phobius"/>
    </source>
</evidence>
<dbReference type="PROSITE" id="PS51318">
    <property type="entry name" value="TAT"/>
    <property type="match status" value="1"/>
</dbReference>
<keyword evidence="2" id="KW-0812">Transmembrane</keyword>
<dbReference type="AlphaFoldDB" id="A0A2V4P2V6"/>
<feature type="transmembrane region" description="Helical" evidence="2">
    <location>
        <begin position="524"/>
        <end position="545"/>
    </location>
</feature>
<feature type="signal peptide" evidence="3">
    <location>
        <begin position="1"/>
        <end position="29"/>
    </location>
</feature>
<dbReference type="EMBL" id="PYBW01000027">
    <property type="protein sequence ID" value="PYC83764.1"/>
    <property type="molecule type" value="Genomic_DNA"/>
</dbReference>
<gene>
    <name evidence="4" type="ORF">C7C46_08435</name>
</gene>
<feature type="chain" id="PRO_5015836401" description="Peptidase" evidence="3">
    <location>
        <begin position="30"/>
        <end position="554"/>
    </location>
</feature>
<feature type="compositionally biased region" description="Low complexity" evidence="1">
    <location>
        <begin position="462"/>
        <end position="471"/>
    </location>
</feature>
<dbReference type="InterPro" id="IPR006311">
    <property type="entry name" value="TAT_signal"/>
</dbReference>
<feature type="compositionally biased region" description="Low complexity" evidence="1">
    <location>
        <begin position="482"/>
        <end position="512"/>
    </location>
</feature>
<sequence>MRILRPRFIGLAAAVSALAIGGAAAPAQAADPVLKLTAAGFVAVDPAANPNDHSGDTYLVLDLNTDTVGPNTSWAVLTIDTSEITGIATVQDNNHSCTAAGTVLTCAQVPLYQGHGQLDLPLLAVKDAKPGATGTVHYSAHFMSGNTAPATADTKVMLGGTRLTGQPVPTNKDLKPGDVWKPDLVVTNKGDLTAPQLVYTFTSVTGLDFTPRFSNCEYGTSPDGDAVICTVHSPLAPGETAKLDPVGFTVNSSAYDAYEDISVSPQNPGPGSWVRSHYTFTPGPAASPRLTVGKPEATPAPGDVTDLNPNGGGISLQAQVKNTADFAAFGAWAPEAGGKQGKLTVGMTSSGPAAIFWRSGSDPANVALTLPKQAKVLQTPDKCRLDNQFKSDTQVRYSCQTSPWIAAGYRASYDFTLQVDPAAGSTALVTLPSLDEGEQETGMPWDPNKANNAATVALGTQASGSVPTSSPTTPPPAPRPAPSASTSAPAATKAPASTASAVAPASSGSTPAGKGLASTGAQGLGTITGVGLAVLAIGAGTVFTVRRRKAGAHS</sequence>
<name>A0A2V4P2V6_9ACTN</name>
<protein>
    <recommendedName>
        <fullName evidence="6">Peptidase</fullName>
    </recommendedName>
</protein>